<dbReference type="AlphaFoldDB" id="A0AAN2D9R0"/>
<evidence type="ECO:0000313" key="8">
    <source>
        <dbReference type="Proteomes" id="UP000509120"/>
    </source>
</evidence>
<keyword evidence="5" id="KW-0812">Transmembrane</keyword>
<keyword evidence="3" id="KW-0732">Signal</keyword>
<evidence type="ECO:0000256" key="2">
    <source>
        <dbReference type="ARBA" id="ARBA00022525"/>
    </source>
</evidence>
<feature type="domain" description="Gram-positive cocci surface proteins LPxTG" evidence="6">
    <location>
        <begin position="92"/>
        <end position="130"/>
    </location>
</feature>
<accession>A0AAN2D9R0</accession>
<keyword evidence="1" id="KW-0134">Cell wall</keyword>
<dbReference type="InterPro" id="IPR019931">
    <property type="entry name" value="LPXTG_anchor"/>
</dbReference>
<protein>
    <recommendedName>
        <fullName evidence="6">Gram-positive cocci surface proteins LPxTG domain-containing protein</fullName>
    </recommendedName>
</protein>
<sequence length="143" mass="15365">MWGPSTQAGFAEYRLIVKEKANQVEDTANKESEKLSKGAETVDQTKRVTPKVIEGSSLVKPTTAIQLSNSQVIILPQAQIQETQVSSSAETLPNTGSDESVSAILAGLVLVTLAGFFGIKKYKKIKQEKKPMSGLFCSSFTVG</sequence>
<evidence type="ECO:0000256" key="4">
    <source>
        <dbReference type="ARBA" id="ARBA00023088"/>
    </source>
</evidence>
<evidence type="ECO:0000256" key="3">
    <source>
        <dbReference type="ARBA" id="ARBA00022729"/>
    </source>
</evidence>
<keyword evidence="4" id="KW-0572">Peptidoglycan-anchor</keyword>
<dbReference type="EMBL" id="LR822030">
    <property type="protein sequence ID" value="CAD0153893.1"/>
    <property type="molecule type" value="Genomic_DNA"/>
</dbReference>
<proteinExistence type="predicted"/>
<reference evidence="7 8" key="1">
    <citation type="submission" date="2020-06" db="EMBL/GenBank/DDBJ databases">
        <authorList>
            <person name="Chuat V."/>
        </authorList>
    </citation>
    <scope>NUCLEOTIDE SEQUENCE [LARGE SCALE GENOMIC DNA]</scope>
    <source>
        <strain evidence="7">STH_CIRM_1046</strain>
    </source>
</reference>
<organism evidence="7 8">
    <name type="scientific">Streptococcus thermophilus</name>
    <dbReference type="NCBI Taxonomy" id="1308"/>
    <lineage>
        <taxon>Bacteria</taxon>
        <taxon>Bacillati</taxon>
        <taxon>Bacillota</taxon>
        <taxon>Bacilli</taxon>
        <taxon>Lactobacillales</taxon>
        <taxon>Streptococcaceae</taxon>
        <taxon>Streptococcus</taxon>
    </lineage>
</organism>
<keyword evidence="5" id="KW-0472">Membrane</keyword>
<gene>
    <name evidence="7" type="ORF">STHERMO_0173</name>
</gene>
<evidence type="ECO:0000256" key="1">
    <source>
        <dbReference type="ARBA" id="ARBA00022512"/>
    </source>
</evidence>
<keyword evidence="2" id="KW-0964">Secreted</keyword>
<feature type="transmembrane region" description="Helical" evidence="5">
    <location>
        <begin position="101"/>
        <end position="119"/>
    </location>
</feature>
<dbReference type="Pfam" id="PF00746">
    <property type="entry name" value="Gram_pos_anchor"/>
    <property type="match status" value="1"/>
</dbReference>
<evidence type="ECO:0000313" key="7">
    <source>
        <dbReference type="EMBL" id="CAD0153893.1"/>
    </source>
</evidence>
<evidence type="ECO:0000256" key="5">
    <source>
        <dbReference type="SAM" id="Phobius"/>
    </source>
</evidence>
<name>A0AAN2D9R0_STRTR</name>
<dbReference type="PROSITE" id="PS50847">
    <property type="entry name" value="GRAM_POS_ANCHORING"/>
    <property type="match status" value="1"/>
</dbReference>
<dbReference type="NCBIfam" id="TIGR01167">
    <property type="entry name" value="LPXTG_anchor"/>
    <property type="match status" value="1"/>
</dbReference>
<keyword evidence="5" id="KW-1133">Transmembrane helix</keyword>
<dbReference type="Proteomes" id="UP000509120">
    <property type="component" value="Chromosome"/>
</dbReference>
<evidence type="ECO:0000259" key="6">
    <source>
        <dbReference type="PROSITE" id="PS50847"/>
    </source>
</evidence>